<keyword evidence="3" id="KW-1185">Reference proteome</keyword>
<keyword evidence="2" id="KW-0378">Hydrolase</keyword>
<dbReference type="RefSeq" id="WP_271994803.1">
    <property type="nucleotide sequence ID" value="NZ_JAQNDN010000001.1"/>
</dbReference>
<organism evidence="2 3">
    <name type="scientific">Nannocystis radixulma</name>
    <dbReference type="NCBI Taxonomy" id="2995305"/>
    <lineage>
        <taxon>Bacteria</taxon>
        <taxon>Pseudomonadati</taxon>
        <taxon>Myxococcota</taxon>
        <taxon>Polyangia</taxon>
        <taxon>Nannocystales</taxon>
        <taxon>Nannocystaceae</taxon>
        <taxon>Nannocystis</taxon>
    </lineage>
</organism>
<proteinExistence type="predicted"/>
<dbReference type="GO" id="GO:0004527">
    <property type="term" value="F:exonuclease activity"/>
    <property type="evidence" value="ECO:0007669"/>
    <property type="project" value="UniProtKB-KW"/>
</dbReference>
<accession>A0ABT5AZY4</accession>
<keyword evidence="2" id="KW-0540">Nuclease</keyword>
<gene>
    <name evidence="2" type="ORF">POL58_04595</name>
</gene>
<feature type="domain" description="Imm-5-like" evidence="1">
    <location>
        <begin position="10"/>
        <end position="142"/>
    </location>
</feature>
<dbReference type="EMBL" id="JAQNDN010000001">
    <property type="protein sequence ID" value="MDC0667000.1"/>
    <property type="molecule type" value="Genomic_DNA"/>
</dbReference>
<evidence type="ECO:0000259" key="1">
    <source>
        <dbReference type="Pfam" id="PF21805"/>
    </source>
</evidence>
<dbReference type="Pfam" id="PF21805">
    <property type="entry name" value="Imm5_like"/>
    <property type="match status" value="1"/>
</dbReference>
<dbReference type="InterPro" id="IPR048667">
    <property type="entry name" value="Imm5-like"/>
</dbReference>
<dbReference type="Proteomes" id="UP001217838">
    <property type="component" value="Unassembled WGS sequence"/>
</dbReference>
<reference evidence="2 3" key="1">
    <citation type="submission" date="2022-11" db="EMBL/GenBank/DDBJ databases">
        <title>Minimal conservation of predation-associated metabolite biosynthetic gene clusters underscores biosynthetic potential of Myxococcota including descriptions for ten novel species: Archangium lansinium sp. nov., Myxococcus landrumus sp. nov., Nannocystis bai.</title>
        <authorList>
            <person name="Ahearne A."/>
            <person name="Stevens C."/>
            <person name="Dowd S."/>
        </authorList>
    </citation>
    <scope>NUCLEOTIDE SEQUENCE [LARGE SCALE GENOMIC DNA]</scope>
    <source>
        <strain evidence="2 3">NCELM</strain>
    </source>
</reference>
<sequence>MPKEPDKIELSEHELREIAGYAADCARRVLAIFEQSVPADARPRDAIEAAYAFAGGGRRTGALRQCGFAAFKAAGEAAIPAAVEAARAASHAAGAAYLHPLASAHQVKHILGAAAHAARAEELVSGEDQPVTAGTLEWARQHAPPAVVAVLGRLPAAPPGGGRVGEFIRYLDAALRA</sequence>
<name>A0ABT5AZY4_9BACT</name>
<protein>
    <submittedName>
        <fullName evidence="2">Exonuclease SbcC</fullName>
    </submittedName>
</protein>
<keyword evidence="2" id="KW-0269">Exonuclease</keyword>
<comment type="caution">
    <text evidence="2">The sequence shown here is derived from an EMBL/GenBank/DDBJ whole genome shotgun (WGS) entry which is preliminary data.</text>
</comment>
<evidence type="ECO:0000313" key="2">
    <source>
        <dbReference type="EMBL" id="MDC0667000.1"/>
    </source>
</evidence>
<evidence type="ECO:0000313" key="3">
    <source>
        <dbReference type="Proteomes" id="UP001217838"/>
    </source>
</evidence>